<accession>A0ACC6M2P2</accession>
<reference evidence="1" key="1">
    <citation type="submission" date="2023-11" db="EMBL/GenBank/DDBJ databases">
        <title>Gracilibacillus pellucida a moderately halophilic bacterium isolated from saline soil in Xinjiang province.</title>
        <authorList>
            <person name="Zhang Z."/>
            <person name="Tan F."/>
            <person name="Wang Y."/>
            <person name="Xia M."/>
        </authorList>
    </citation>
    <scope>NUCLEOTIDE SEQUENCE</scope>
    <source>
        <strain evidence="1">S3-1-1</strain>
    </source>
</reference>
<comment type="caution">
    <text evidence="1">The sequence shown here is derived from an EMBL/GenBank/DDBJ whole genome shotgun (WGS) entry which is preliminary data.</text>
</comment>
<dbReference type="Proteomes" id="UP001277972">
    <property type="component" value="Unassembled WGS sequence"/>
</dbReference>
<organism evidence="1 2">
    <name type="scientific">Gracilibacillus pellucidus</name>
    <dbReference type="NCBI Taxonomy" id="3095368"/>
    <lineage>
        <taxon>Bacteria</taxon>
        <taxon>Bacillati</taxon>
        <taxon>Bacillota</taxon>
        <taxon>Bacilli</taxon>
        <taxon>Bacillales</taxon>
        <taxon>Bacillaceae</taxon>
        <taxon>Gracilibacillus</taxon>
    </lineage>
</organism>
<evidence type="ECO:0000313" key="2">
    <source>
        <dbReference type="Proteomes" id="UP001277972"/>
    </source>
</evidence>
<name>A0ACC6M2P2_9BACI</name>
<evidence type="ECO:0000313" key="1">
    <source>
        <dbReference type="EMBL" id="MDX8045224.1"/>
    </source>
</evidence>
<proteinExistence type="predicted"/>
<sequence>MEKRSIGLYEGIALYIAAILGSGVLFISSVTASIAGPVSILSWIIVIIANLPLAYTFACLAREYPDAGGAATFVRRSFGFHSGNIVGWFYFVTAAVGQTIVSLTGAFYVSHAFGFSDFTRRLLAFTILIIAGITNYNGVKMSGRVALILSGCLLLLLTLTVIVSIPNIDLDNFTPFVPNGWHSTGIAITAIFWAFFGWEAICNLANHFKNPNKSIVNSTFISVIIIGILFLALSFVTIGTGTYGSIESDLSPIGAIMGETLGIGAQIVTAISAFFICIGTSNAFVASLTQLGYSLSRDGAFPKQLSLIHPTKQIPRRMVIFIIGFAGIGVIITESFTMAFNDILFIPTSLGVIVYIFSMAAGVKLFKNKTLPWYASLVSIIFCILVLPFFQLYIFVPAIVIALYISYMTFQK</sequence>
<keyword evidence="2" id="KW-1185">Reference proteome</keyword>
<protein>
    <submittedName>
        <fullName evidence="1">Amino acid permease</fullName>
    </submittedName>
</protein>
<dbReference type="EMBL" id="JAWZSR010000002">
    <property type="protein sequence ID" value="MDX8045224.1"/>
    <property type="molecule type" value="Genomic_DNA"/>
</dbReference>
<gene>
    <name evidence="1" type="ORF">SH601_04410</name>
</gene>